<dbReference type="Gene3D" id="1.10.260.40">
    <property type="entry name" value="lambda repressor-like DNA-binding domains"/>
    <property type="match status" value="1"/>
</dbReference>
<dbReference type="CDD" id="cd00093">
    <property type="entry name" value="HTH_XRE"/>
    <property type="match status" value="1"/>
</dbReference>
<evidence type="ECO:0000313" key="2">
    <source>
        <dbReference type="EMBL" id="GAA1958750.1"/>
    </source>
</evidence>
<dbReference type="InterPro" id="IPR010982">
    <property type="entry name" value="Lambda_DNA-bd_dom_sf"/>
</dbReference>
<name>A0ABN2QVG2_9PSEU</name>
<dbReference type="InterPro" id="IPR001387">
    <property type="entry name" value="Cro/C1-type_HTH"/>
</dbReference>
<keyword evidence="3" id="KW-1185">Reference proteome</keyword>
<comment type="caution">
    <text evidence="2">The sequence shown here is derived from an EMBL/GenBank/DDBJ whole genome shotgun (WGS) entry which is preliminary data.</text>
</comment>
<dbReference type="Proteomes" id="UP001501116">
    <property type="component" value="Unassembled WGS sequence"/>
</dbReference>
<feature type="domain" description="HTH cro/C1-type" evidence="1">
    <location>
        <begin position="8"/>
        <end position="60"/>
    </location>
</feature>
<evidence type="ECO:0000259" key="1">
    <source>
        <dbReference type="PROSITE" id="PS50943"/>
    </source>
</evidence>
<dbReference type="EMBL" id="BAAANN010000011">
    <property type="protein sequence ID" value="GAA1958750.1"/>
    <property type="molecule type" value="Genomic_DNA"/>
</dbReference>
<proteinExistence type="predicted"/>
<dbReference type="SMART" id="SM00530">
    <property type="entry name" value="HTH_XRE"/>
    <property type="match status" value="1"/>
</dbReference>
<accession>A0ABN2QVG2</accession>
<dbReference type="SUPFAM" id="SSF47413">
    <property type="entry name" value="lambda repressor-like DNA-binding domains"/>
    <property type="match status" value="1"/>
</dbReference>
<organism evidence="2 3">
    <name type="scientific">Amycolatopsis minnesotensis</name>
    <dbReference type="NCBI Taxonomy" id="337894"/>
    <lineage>
        <taxon>Bacteria</taxon>
        <taxon>Bacillati</taxon>
        <taxon>Actinomycetota</taxon>
        <taxon>Actinomycetes</taxon>
        <taxon>Pseudonocardiales</taxon>
        <taxon>Pseudonocardiaceae</taxon>
        <taxon>Amycolatopsis</taxon>
    </lineage>
</organism>
<dbReference type="Pfam" id="PF13560">
    <property type="entry name" value="HTH_31"/>
    <property type="match status" value="1"/>
</dbReference>
<dbReference type="PROSITE" id="PS50943">
    <property type="entry name" value="HTH_CROC1"/>
    <property type="match status" value="1"/>
</dbReference>
<protein>
    <recommendedName>
        <fullName evidence="1">HTH cro/C1-type domain-containing protein</fullName>
    </recommendedName>
</protein>
<dbReference type="RefSeq" id="WP_344418288.1">
    <property type="nucleotide sequence ID" value="NZ_BAAANN010000011.1"/>
</dbReference>
<gene>
    <name evidence="2" type="ORF">GCM10009754_31380</name>
</gene>
<sequence>MSESGRVLRAAREEANIGLDYMAKKTSYSKSMLSRVENGTRTATPELVAAYERTLGVQGLGEDVNRRELLAAVAAMAAGAAVPEPLSRLLDGLVSPEVPSEVGTSEVNAVLQATNAYTAIDLRLGGAAAADVSTGALRWAVSLLDASMTTSTRTALSSAVAALADRTAWTHYDAGRKYSARRLAELALRTANEGDDRDLRAHVLIDTASQIGKDEPAEAAKIVSVAFSDKRVCALEQANLHAVCARHLANAGETSNARRHIHLAEQLSARGGDAPAWATFLTPAHVDKLITESLSAAGERQEAIRRFETILPQFGPDRARARAGLVISLGTLYAQEGRLEEARSLADQADAALTDVRSGRAASSLKDLRELLSASL</sequence>
<evidence type="ECO:0000313" key="3">
    <source>
        <dbReference type="Proteomes" id="UP001501116"/>
    </source>
</evidence>
<reference evidence="2 3" key="1">
    <citation type="journal article" date="2019" name="Int. J. Syst. Evol. Microbiol.">
        <title>The Global Catalogue of Microorganisms (GCM) 10K type strain sequencing project: providing services to taxonomists for standard genome sequencing and annotation.</title>
        <authorList>
            <consortium name="The Broad Institute Genomics Platform"/>
            <consortium name="The Broad Institute Genome Sequencing Center for Infectious Disease"/>
            <person name="Wu L."/>
            <person name="Ma J."/>
        </authorList>
    </citation>
    <scope>NUCLEOTIDE SEQUENCE [LARGE SCALE GENOMIC DNA]</scope>
    <source>
        <strain evidence="2 3">JCM 14545</strain>
    </source>
</reference>